<proteinExistence type="predicted"/>
<sequence>MYINTNKVYGNSEWFDLFPEAKVTHLERVNSDHCHLLLQCLYRNRGNESGAKWHSRFHFESAWAEEERCSEIVTETWGEGGSSTTARELNLKMAKCGVALQRWNKVKKKVLNMRLNAYLQKK</sequence>
<dbReference type="AlphaFoldDB" id="A0A7J6EHI4"/>
<dbReference type="EMBL" id="JAATIP010000230">
    <property type="protein sequence ID" value="KAF4357907.1"/>
    <property type="molecule type" value="Genomic_DNA"/>
</dbReference>
<reference evidence="1 2" key="1">
    <citation type="journal article" date="2020" name="bioRxiv">
        <title>Sequence and annotation of 42 cannabis genomes reveals extensive copy number variation in cannabinoid synthesis and pathogen resistance genes.</title>
        <authorList>
            <person name="Mckernan K.J."/>
            <person name="Helbert Y."/>
            <person name="Kane L.T."/>
            <person name="Ebling H."/>
            <person name="Zhang L."/>
            <person name="Liu B."/>
            <person name="Eaton Z."/>
            <person name="Mclaughlin S."/>
            <person name="Kingan S."/>
            <person name="Baybayan P."/>
            <person name="Concepcion G."/>
            <person name="Jordan M."/>
            <person name="Riva A."/>
            <person name="Barbazuk W."/>
            <person name="Harkins T."/>
        </authorList>
    </citation>
    <scope>NUCLEOTIDE SEQUENCE [LARGE SCALE GENOMIC DNA]</scope>
    <source>
        <strain evidence="2">cv. Jamaican Lion 4</strain>
        <tissue evidence="1">Leaf</tissue>
    </source>
</reference>
<gene>
    <name evidence="1" type="ORF">F8388_005388</name>
</gene>
<name>A0A7J6EHI4_CANSA</name>
<comment type="caution">
    <text evidence="1">The sequence shown here is derived from an EMBL/GenBank/DDBJ whole genome shotgun (WGS) entry which is preliminary data.</text>
</comment>
<protein>
    <submittedName>
        <fullName evidence="1">Uncharacterized protein</fullName>
    </submittedName>
</protein>
<evidence type="ECO:0000313" key="1">
    <source>
        <dbReference type="EMBL" id="KAF4357907.1"/>
    </source>
</evidence>
<dbReference type="PANTHER" id="PTHR33710">
    <property type="entry name" value="BNAC02G09200D PROTEIN"/>
    <property type="match status" value="1"/>
</dbReference>
<dbReference type="PANTHER" id="PTHR33710:SF71">
    <property type="entry name" value="ENDONUCLEASE_EXONUCLEASE_PHOSPHATASE DOMAIN-CONTAINING PROTEIN"/>
    <property type="match status" value="1"/>
</dbReference>
<evidence type="ECO:0000313" key="2">
    <source>
        <dbReference type="Proteomes" id="UP000525078"/>
    </source>
</evidence>
<accession>A0A7J6EHI4</accession>
<dbReference type="Proteomes" id="UP000525078">
    <property type="component" value="Unassembled WGS sequence"/>
</dbReference>
<organism evidence="1 2">
    <name type="scientific">Cannabis sativa</name>
    <name type="common">Hemp</name>
    <name type="synonym">Marijuana</name>
    <dbReference type="NCBI Taxonomy" id="3483"/>
    <lineage>
        <taxon>Eukaryota</taxon>
        <taxon>Viridiplantae</taxon>
        <taxon>Streptophyta</taxon>
        <taxon>Embryophyta</taxon>
        <taxon>Tracheophyta</taxon>
        <taxon>Spermatophyta</taxon>
        <taxon>Magnoliopsida</taxon>
        <taxon>eudicotyledons</taxon>
        <taxon>Gunneridae</taxon>
        <taxon>Pentapetalae</taxon>
        <taxon>rosids</taxon>
        <taxon>fabids</taxon>
        <taxon>Rosales</taxon>
        <taxon>Cannabaceae</taxon>
        <taxon>Cannabis</taxon>
    </lineage>
</organism>